<reference evidence="2 3" key="1">
    <citation type="submission" date="2023-02" db="EMBL/GenBank/DDBJ databases">
        <title>Genome sequence of Lentisphaera profundi SAORIC-696.</title>
        <authorList>
            <person name="Kim e."/>
            <person name="Cho J.-C."/>
            <person name="Choi A."/>
            <person name="Kang I."/>
        </authorList>
    </citation>
    <scope>NUCLEOTIDE SEQUENCE [LARGE SCALE GENOMIC DNA]</scope>
    <source>
        <strain evidence="2 3">SAORIC-696</strain>
    </source>
</reference>
<dbReference type="Pfam" id="PF13472">
    <property type="entry name" value="Lipase_GDSL_2"/>
    <property type="match status" value="1"/>
</dbReference>
<sequence>MPKKGSIILFQGDSITDCHRNKENPAHNEQLGMGYANLLAGELLANEPQNNYKIFNRGVSGHRVVDLYARWKRDCLNLKPDVLSLLIGINDIWHEFSNQNGVDAKRFNQFYRMLLDWTKEKNPDIKFILCEPFALPCGHITDEWFEVLDQRRAIVKQIAEDYQTVFVPFQTIFNEAMKKAPANYWAPDGVHPSIAGHKIMAEAWLKAFN</sequence>
<evidence type="ECO:0000313" key="3">
    <source>
        <dbReference type="Proteomes" id="UP001214250"/>
    </source>
</evidence>
<dbReference type="Proteomes" id="UP001214250">
    <property type="component" value="Chromosome 1"/>
</dbReference>
<name>A0ABY7VMN7_9BACT</name>
<dbReference type="Gene3D" id="3.40.50.1110">
    <property type="entry name" value="SGNH hydrolase"/>
    <property type="match status" value="1"/>
</dbReference>
<dbReference type="PANTHER" id="PTHR30383">
    <property type="entry name" value="THIOESTERASE 1/PROTEASE 1/LYSOPHOSPHOLIPASE L1"/>
    <property type="match status" value="1"/>
</dbReference>
<dbReference type="GO" id="GO:0016787">
    <property type="term" value="F:hydrolase activity"/>
    <property type="evidence" value="ECO:0007669"/>
    <property type="project" value="UniProtKB-KW"/>
</dbReference>
<gene>
    <name evidence="2" type="ORF">PQO03_06135</name>
</gene>
<protein>
    <submittedName>
        <fullName evidence="2">SGNH/GDSL hydrolase family protein</fullName>
    </submittedName>
</protein>
<dbReference type="RefSeq" id="WP_274148733.1">
    <property type="nucleotide sequence ID" value="NZ_CP117811.1"/>
</dbReference>
<accession>A0ABY7VMN7</accession>
<dbReference type="InterPro" id="IPR013830">
    <property type="entry name" value="SGNH_hydro"/>
</dbReference>
<proteinExistence type="predicted"/>
<keyword evidence="2" id="KW-0378">Hydrolase</keyword>
<feature type="domain" description="SGNH hydrolase-type esterase" evidence="1">
    <location>
        <begin position="12"/>
        <end position="199"/>
    </location>
</feature>
<keyword evidence="3" id="KW-1185">Reference proteome</keyword>
<dbReference type="EMBL" id="CP117811">
    <property type="protein sequence ID" value="WDE95298.1"/>
    <property type="molecule type" value="Genomic_DNA"/>
</dbReference>
<dbReference type="InterPro" id="IPR051532">
    <property type="entry name" value="Ester_Hydrolysis_Enzymes"/>
</dbReference>
<dbReference type="CDD" id="cd01834">
    <property type="entry name" value="SGNH_hydrolase_like_2"/>
    <property type="match status" value="1"/>
</dbReference>
<dbReference type="InterPro" id="IPR036514">
    <property type="entry name" value="SGNH_hydro_sf"/>
</dbReference>
<dbReference type="PANTHER" id="PTHR30383:SF5">
    <property type="entry name" value="SGNH HYDROLASE-TYPE ESTERASE DOMAIN-CONTAINING PROTEIN"/>
    <property type="match status" value="1"/>
</dbReference>
<organism evidence="2 3">
    <name type="scientific">Lentisphaera profundi</name>
    <dbReference type="NCBI Taxonomy" id="1658616"/>
    <lineage>
        <taxon>Bacteria</taxon>
        <taxon>Pseudomonadati</taxon>
        <taxon>Lentisphaerota</taxon>
        <taxon>Lentisphaeria</taxon>
        <taxon>Lentisphaerales</taxon>
        <taxon>Lentisphaeraceae</taxon>
        <taxon>Lentisphaera</taxon>
    </lineage>
</organism>
<evidence type="ECO:0000259" key="1">
    <source>
        <dbReference type="Pfam" id="PF13472"/>
    </source>
</evidence>
<evidence type="ECO:0000313" key="2">
    <source>
        <dbReference type="EMBL" id="WDE95298.1"/>
    </source>
</evidence>
<dbReference type="SUPFAM" id="SSF52266">
    <property type="entry name" value="SGNH hydrolase"/>
    <property type="match status" value="1"/>
</dbReference>